<dbReference type="OrthoDB" id="5598843at2759"/>
<gene>
    <name evidence="2" type="ORF">EJ02DRAFT_457240</name>
</gene>
<feature type="region of interest" description="Disordered" evidence="1">
    <location>
        <begin position="1"/>
        <end position="79"/>
    </location>
</feature>
<keyword evidence="3" id="KW-1185">Reference proteome</keyword>
<evidence type="ECO:0000313" key="3">
    <source>
        <dbReference type="Proteomes" id="UP000800038"/>
    </source>
</evidence>
<evidence type="ECO:0000313" key="2">
    <source>
        <dbReference type="EMBL" id="KAF1939096.1"/>
    </source>
</evidence>
<feature type="compositionally biased region" description="Polar residues" evidence="1">
    <location>
        <begin position="13"/>
        <end position="43"/>
    </location>
</feature>
<dbReference type="EMBL" id="ML976088">
    <property type="protein sequence ID" value="KAF1939096.1"/>
    <property type="molecule type" value="Genomic_DNA"/>
</dbReference>
<reference evidence="2" key="1">
    <citation type="journal article" date="2020" name="Stud. Mycol.">
        <title>101 Dothideomycetes genomes: a test case for predicting lifestyles and emergence of pathogens.</title>
        <authorList>
            <person name="Haridas S."/>
            <person name="Albert R."/>
            <person name="Binder M."/>
            <person name="Bloem J."/>
            <person name="Labutti K."/>
            <person name="Salamov A."/>
            <person name="Andreopoulos B."/>
            <person name="Baker S."/>
            <person name="Barry K."/>
            <person name="Bills G."/>
            <person name="Bluhm B."/>
            <person name="Cannon C."/>
            <person name="Castanera R."/>
            <person name="Culley D."/>
            <person name="Daum C."/>
            <person name="Ezra D."/>
            <person name="Gonzalez J."/>
            <person name="Henrissat B."/>
            <person name="Kuo A."/>
            <person name="Liang C."/>
            <person name="Lipzen A."/>
            <person name="Lutzoni F."/>
            <person name="Magnuson J."/>
            <person name="Mondo S."/>
            <person name="Nolan M."/>
            <person name="Ohm R."/>
            <person name="Pangilinan J."/>
            <person name="Park H.-J."/>
            <person name="Ramirez L."/>
            <person name="Alfaro M."/>
            <person name="Sun H."/>
            <person name="Tritt A."/>
            <person name="Yoshinaga Y."/>
            <person name="Zwiers L.-H."/>
            <person name="Turgeon B."/>
            <person name="Goodwin S."/>
            <person name="Spatafora J."/>
            <person name="Crous P."/>
            <person name="Grigoriev I."/>
        </authorList>
    </citation>
    <scope>NUCLEOTIDE SEQUENCE</scope>
    <source>
        <strain evidence="2">CBS 161.51</strain>
    </source>
</reference>
<organism evidence="2 3">
    <name type="scientific">Clathrospora elynae</name>
    <dbReference type="NCBI Taxonomy" id="706981"/>
    <lineage>
        <taxon>Eukaryota</taxon>
        <taxon>Fungi</taxon>
        <taxon>Dikarya</taxon>
        <taxon>Ascomycota</taxon>
        <taxon>Pezizomycotina</taxon>
        <taxon>Dothideomycetes</taxon>
        <taxon>Pleosporomycetidae</taxon>
        <taxon>Pleosporales</taxon>
        <taxon>Diademaceae</taxon>
        <taxon>Clathrospora</taxon>
    </lineage>
</organism>
<evidence type="ECO:0000256" key="1">
    <source>
        <dbReference type="SAM" id="MobiDB-lite"/>
    </source>
</evidence>
<accession>A0A6A5SKN7</accession>
<protein>
    <submittedName>
        <fullName evidence="2">Uncharacterized protein</fullName>
    </submittedName>
</protein>
<proteinExistence type="predicted"/>
<dbReference type="Proteomes" id="UP000800038">
    <property type="component" value="Unassembled WGS sequence"/>
</dbReference>
<feature type="compositionally biased region" description="Low complexity" evidence="1">
    <location>
        <begin position="56"/>
        <end position="68"/>
    </location>
</feature>
<name>A0A6A5SKN7_9PLEO</name>
<sequence length="155" mass="16512">MSGAGGNGWRRQGQANRSNPDRNSGANTPTKENGRQQPISALSGNAWGPKSKGTGPAPAAPAAPVAPAQAPPEHHIPVNDFNANAVKDFLRKKYLESTADQPSAYYKVEGDSVVKRSSGAWGKAGIMPHLLPTGQDFFTQLKKQLVNMDQRKPAQ</sequence>
<dbReference type="AlphaFoldDB" id="A0A6A5SKN7"/>